<sequence length="554" mass="58963">MSAAVEATAPAVLRESKTDPISLGAILLALAVAAPIVALLWLAFAPSAGEQGSLDHLFGTVMPRYTLATAHLALVVVAIVVALGVSTGWLVAAYEFPGRAWLAWLLVLPLSTPAFVMAYAYTDFLATWGPLQSGLRALTGLEVGEYWFPAIHSPNGAGLFLGLALYPYVYLLSRAAFADRSPSLAEAARSLGSSRAAVWWRVTWPVARPAVAAGTALALMETLADFGTVSYFAVDSYTAGIYRAWQGMGDRVGAARLALILLVFVGALMWTERRSRSRMRFHARAARPAPRVPLRGWRAWRATLWCLLPPLLGFLLPALLLAQSWLADGAQVDPRLGGWILNTTLLAAAGAATVLPLALFAAYAARLGGGRVLRLGVALANSGYAVPGVVLGVGLLILSGQIDRLLAPLTSALGMEAVLAGGSVFAVVYAYSVRFFSVGWQGIDSSLKRISPSMDHSARSLGRRPVEVLREVHWPLMRRGLASAALLVFIDCLKELPATLVLRPFDFDTLAVVAYQFASDERLAAAALPSLLIVAVGLAPVVFLSRVASSETKR</sequence>
<dbReference type="Gene3D" id="1.10.3720.10">
    <property type="entry name" value="MetI-like"/>
    <property type="match status" value="2"/>
</dbReference>
<keyword evidence="6 8" id="KW-1133">Transmembrane helix</keyword>
<evidence type="ECO:0000256" key="3">
    <source>
        <dbReference type="ARBA" id="ARBA00022475"/>
    </source>
</evidence>
<comment type="similarity">
    <text evidence="8">Belongs to the binding-protein-dependent transport system permease family.</text>
</comment>
<evidence type="ECO:0000256" key="5">
    <source>
        <dbReference type="ARBA" id="ARBA00022692"/>
    </source>
</evidence>
<dbReference type="OrthoDB" id="9790211at2"/>
<evidence type="ECO:0000256" key="2">
    <source>
        <dbReference type="ARBA" id="ARBA00022448"/>
    </source>
</evidence>
<feature type="transmembrane region" description="Helical" evidence="8">
    <location>
        <begin position="304"/>
        <end position="327"/>
    </location>
</feature>
<accession>A0A5C8P0A1</accession>
<dbReference type="PROSITE" id="PS50928">
    <property type="entry name" value="ABC_TM1"/>
    <property type="match status" value="2"/>
</dbReference>
<dbReference type="Pfam" id="PF00528">
    <property type="entry name" value="BPD_transp_1"/>
    <property type="match status" value="1"/>
</dbReference>
<feature type="transmembrane region" description="Helical" evidence="8">
    <location>
        <begin position="480"/>
        <end position="503"/>
    </location>
</feature>
<feature type="domain" description="ABC transmembrane type-1" evidence="9">
    <location>
        <begin position="66"/>
        <end position="270"/>
    </location>
</feature>
<feature type="domain" description="ABC transmembrane type-1" evidence="9">
    <location>
        <begin position="340"/>
        <end position="544"/>
    </location>
</feature>
<feature type="transmembrane region" description="Helical" evidence="8">
    <location>
        <begin position="375"/>
        <end position="398"/>
    </location>
</feature>
<evidence type="ECO:0000256" key="4">
    <source>
        <dbReference type="ARBA" id="ARBA00022519"/>
    </source>
</evidence>
<reference evidence="10 11" key="1">
    <citation type="submission" date="2019-06" db="EMBL/GenBank/DDBJ databases">
        <title>Quisquiliibacterium sp. nov., isolated from a maize field.</title>
        <authorList>
            <person name="Lin S.-Y."/>
            <person name="Tsai C.-F."/>
            <person name="Young C.-C."/>
        </authorList>
    </citation>
    <scope>NUCLEOTIDE SEQUENCE [LARGE SCALE GENOMIC DNA]</scope>
    <source>
        <strain evidence="10 11">CC-CFT501</strain>
    </source>
</reference>
<keyword evidence="3" id="KW-1003">Cell membrane</keyword>
<comment type="caution">
    <text evidence="10">The sequence shown here is derived from an EMBL/GenBank/DDBJ whole genome shotgun (WGS) entry which is preliminary data.</text>
</comment>
<proteinExistence type="inferred from homology"/>
<dbReference type="InterPro" id="IPR000515">
    <property type="entry name" value="MetI-like"/>
</dbReference>
<feature type="transmembrane region" description="Helical" evidence="8">
    <location>
        <begin position="157"/>
        <end position="177"/>
    </location>
</feature>
<name>A0A5C8P0A1_9BURK</name>
<comment type="subcellular location">
    <subcellularLocation>
        <location evidence="1">Cell inner membrane</location>
        <topology evidence="1">Multi-pass membrane protein</topology>
    </subcellularLocation>
    <subcellularLocation>
        <location evidence="8">Cell membrane</location>
        <topology evidence="8">Multi-pass membrane protein</topology>
    </subcellularLocation>
</comment>
<keyword evidence="5 8" id="KW-0812">Transmembrane</keyword>
<keyword evidence="7 8" id="KW-0472">Membrane</keyword>
<evidence type="ECO:0000256" key="7">
    <source>
        <dbReference type="ARBA" id="ARBA00023136"/>
    </source>
</evidence>
<dbReference type="CDD" id="cd06261">
    <property type="entry name" value="TM_PBP2"/>
    <property type="match status" value="2"/>
</dbReference>
<dbReference type="InterPro" id="IPR035906">
    <property type="entry name" value="MetI-like_sf"/>
</dbReference>
<gene>
    <name evidence="10" type="ORF">FHP08_05175</name>
</gene>
<feature type="transmembrane region" description="Helical" evidence="8">
    <location>
        <begin position="339"/>
        <end position="363"/>
    </location>
</feature>
<evidence type="ECO:0000313" key="10">
    <source>
        <dbReference type="EMBL" id="TXL67015.1"/>
    </source>
</evidence>
<dbReference type="PANTHER" id="PTHR43357">
    <property type="entry name" value="INNER MEMBRANE ABC TRANSPORTER PERMEASE PROTEIN YDCV"/>
    <property type="match status" value="1"/>
</dbReference>
<evidence type="ECO:0000313" key="11">
    <source>
        <dbReference type="Proteomes" id="UP000321548"/>
    </source>
</evidence>
<evidence type="ECO:0000259" key="9">
    <source>
        <dbReference type="PROSITE" id="PS50928"/>
    </source>
</evidence>
<keyword evidence="4" id="KW-0997">Cell inner membrane</keyword>
<feature type="transmembrane region" description="Helical" evidence="8">
    <location>
        <begin position="21"/>
        <end position="45"/>
    </location>
</feature>
<feature type="transmembrane region" description="Helical" evidence="8">
    <location>
        <begin position="523"/>
        <end position="544"/>
    </location>
</feature>
<keyword evidence="11" id="KW-1185">Reference proteome</keyword>
<feature type="transmembrane region" description="Helical" evidence="8">
    <location>
        <begin position="65"/>
        <end position="94"/>
    </location>
</feature>
<feature type="transmembrane region" description="Helical" evidence="8">
    <location>
        <begin position="418"/>
        <end position="440"/>
    </location>
</feature>
<dbReference type="EMBL" id="VDUY01000002">
    <property type="protein sequence ID" value="TXL67015.1"/>
    <property type="molecule type" value="Genomic_DNA"/>
</dbReference>
<evidence type="ECO:0000256" key="1">
    <source>
        <dbReference type="ARBA" id="ARBA00004429"/>
    </source>
</evidence>
<dbReference type="RefSeq" id="WP_147703264.1">
    <property type="nucleotide sequence ID" value="NZ_VDUY01000002.1"/>
</dbReference>
<dbReference type="SUPFAM" id="SSF161098">
    <property type="entry name" value="MetI-like"/>
    <property type="match status" value="2"/>
</dbReference>
<keyword evidence="2 8" id="KW-0813">Transport</keyword>
<evidence type="ECO:0000256" key="8">
    <source>
        <dbReference type="RuleBase" id="RU363032"/>
    </source>
</evidence>
<feature type="transmembrane region" description="Helical" evidence="8">
    <location>
        <begin position="101"/>
        <end position="121"/>
    </location>
</feature>
<protein>
    <submittedName>
        <fullName evidence="10">Iron ABC transporter permease</fullName>
    </submittedName>
</protein>
<dbReference type="PANTHER" id="PTHR43357:SF3">
    <property type="entry name" value="FE(3+)-TRANSPORT SYSTEM PERMEASE PROTEIN FBPB 2"/>
    <property type="match status" value="1"/>
</dbReference>
<organism evidence="10 11">
    <name type="scientific">Zeimonas arvi</name>
    <dbReference type="NCBI Taxonomy" id="2498847"/>
    <lineage>
        <taxon>Bacteria</taxon>
        <taxon>Pseudomonadati</taxon>
        <taxon>Pseudomonadota</taxon>
        <taxon>Betaproteobacteria</taxon>
        <taxon>Burkholderiales</taxon>
        <taxon>Burkholderiaceae</taxon>
        <taxon>Zeimonas</taxon>
    </lineage>
</organism>
<dbReference type="AlphaFoldDB" id="A0A5C8P0A1"/>
<dbReference type="GO" id="GO:0005886">
    <property type="term" value="C:plasma membrane"/>
    <property type="evidence" value="ECO:0007669"/>
    <property type="project" value="UniProtKB-SubCell"/>
</dbReference>
<evidence type="ECO:0000256" key="6">
    <source>
        <dbReference type="ARBA" id="ARBA00022989"/>
    </source>
</evidence>
<feature type="transmembrane region" description="Helical" evidence="8">
    <location>
        <begin position="253"/>
        <end position="271"/>
    </location>
</feature>
<dbReference type="GO" id="GO:0055085">
    <property type="term" value="P:transmembrane transport"/>
    <property type="evidence" value="ECO:0007669"/>
    <property type="project" value="InterPro"/>
</dbReference>
<dbReference type="Proteomes" id="UP000321548">
    <property type="component" value="Unassembled WGS sequence"/>
</dbReference>